<keyword evidence="1" id="KW-0472">Membrane</keyword>
<protein>
    <submittedName>
        <fullName evidence="2">Uncharacterized protein</fullName>
    </submittedName>
</protein>
<keyword evidence="1" id="KW-0812">Transmembrane</keyword>
<name>A0A0F9TFG8_9ZZZZ</name>
<evidence type="ECO:0000256" key="1">
    <source>
        <dbReference type="SAM" id="Phobius"/>
    </source>
</evidence>
<accession>A0A0F9TFG8</accession>
<gene>
    <name evidence="2" type="ORF">LCGC14_0334780</name>
</gene>
<proteinExistence type="predicted"/>
<keyword evidence="1" id="KW-1133">Transmembrane helix</keyword>
<reference evidence="2" key="1">
    <citation type="journal article" date="2015" name="Nature">
        <title>Complex archaea that bridge the gap between prokaryotes and eukaryotes.</title>
        <authorList>
            <person name="Spang A."/>
            <person name="Saw J.H."/>
            <person name="Jorgensen S.L."/>
            <person name="Zaremba-Niedzwiedzka K."/>
            <person name="Martijn J."/>
            <person name="Lind A.E."/>
            <person name="van Eijk R."/>
            <person name="Schleper C."/>
            <person name="Guy L."/>
            <person name="Ettema T.J."/>
        </authorList>
    </citation>
    <scope>NUCLEOTIDE SEQUENCE</scope>
</reference>
<dbReference type="AlphaFoldDB" id="A0A0F9TFG8"/>
<evidence type="ECO:0000313" key="2">
    <source>
        <dbReference type="EMBL" id="KKN79970.1"/>
    </source>
</evidence>
<organism evidence="2">
    <name type="scientific">marine sediment metagenome</name>
    <dbReference type="NCBI Taxonomy" id="412755"/>
    <lineage>
        <taxon>unclassified sequences</taxon>
        <taxon>metagenomes</taxon>
        <taxon>ecological metagenomes</taxon>
    </lineage>
</organism>
<sequence length="172" mass="20318">MSRRIYRADIGAMRPLHPAWGLWFTDLVGLNISLFSGFVLMRSDSYKRVTNGPHGPWDSTIWHEGQHHRQKKADGLVRFAFRYWFSRKWRARYEREAYEVTLAWLICHEDGHGKDGAGEAWARHIVKSMSSWKYAWMMSRYEATEWAFSLLGDLLRNWPKITWENGPDPDDA</sequence>
<feature type="transmembrane region" description="Helical" evidence="1">
    <location>
        <begin position="20"/>
        <end position="41"/>
    </location>
</feature>
<comment type="caution">
    <text evidence="2">The sequence shown here is derived from an EMBL/GenBank/DDBJ whole genome shotgun (WGS) entry which is preliminary data.</text>
</comment>
<dbReference type="EMBL" id="LAZR01000239">
    <property type="protein sequence ID" value="KKN79970.1"/>
    <property type="molecule type" value="Genomic_DNA"/>
</dbReference>